<dbReference type="SUPFAM" id="SSF55804">
    <property type="entry name" value="Phoshotransferase/anion transport protein"/>
    <property type="match status" value="1"/>
</dbReference>
<dbReference type="GO" id="GO:0008982">
    <property type="term" value="F:protein-N(PI)-phosphohistidine-sugar phosphotransferase activity"/>
    <property type="evidence" value="ECO:0007669"/>
    <property type="project" value="InterPro"/>
</dbReference>
<dbReference type="PROSITE" id="PS51094">
    <property type="entry name" value="PTS_EIIA_TYPE_2"/>
    <property type="match status" value="1"/>
</dbReference>
<dbReference type="Proteomes" id="UP000228945">
    <property type="component" value="Chromosome"/>
</dbReference>
<dbReference type="PROSITE" id="PS00372">
    <property type="entry name" value="PTS_EIIA_TYPE_2_HIS"/>
    <property type="match status" value="1"/>
</dbReference>
<dbReference type="AlphaFoldDB" id="A0A2D2B3G7"/>
<dbReference type="InterPro" id="IPR002178">
    <property type="entry name" value="PTS_EIIA_type-2_dom"/>
</dbReference>
<dbReference type="CDD" id="cd00211">
    <property type="entry name" value="PTS_IIA_fru"/>
    <property type="match status" value="1"/>
</dbReference>
<name>A0A2D2B3G7_9CAUL</name>
<protein>
    <submittedName>
        <fullName evidence="2">PTS IIA-like nitrogen-regulatory protein PtsN</fullName>
    </submittedName>
</protein>
<dbReference type="InterPro" id="IPR051541">
    <property type="entry name" value="PTS_SugarTrans_NitroReg"/>
</dbReference>
<dbReference type="Gene3D" id="3.40.930.10">
    <property type="entry name" value="Mannitol-specific EII, Chain A"/>
    <property type="match status" value="1"/>
</dbReference>
<dbReference type="NCBIfam" id="TIGR01419">
    <property type="entry name" value="nitro_reg_IIA"/>
    <property type="match status" value="1"/>
</dbReference>
<accession>A0A2D2B3G7</accession>
<organism evidence="2 3">
    <name type="scientific">Caulobacter mirabilis</name>
    <dbReference type="NCBI Taxonomy" id="69666"/>
    <lineage>
        <taxon>Bacteria</taxon>
        <taxon>Pseudomonadati</taxon>
        <taxon>Pseudomonadota</taxon>
        <taxon>Alphaproteobacteria</taxon>
        <taxon>Caulobacterales</taxon>
        <taxon>Caulobacteraceae</taxon>
        <taxon>Caulobacter</taxon>
    </lineage>
</organism>
<dbReference type="InterPro" id="IPR016152">
    <property type="entry name" value="PTrfase/Anion_transptr"/>
</dbReference>
<keyword evidence="3" id="KW-1185">Reference proteome</keyword>
<evidence type="ECO:0000313" key="3">
    <source>
        <dbReference type="Proteomes" id="UP000228945"/>
    </source>
</evidence>
<dbReference type="Pfam" id="PF00359">
    <property type="entry name" value="PTS_EIIA_2"/>
    <property type="match status" value="1"/>
</dbReference>
<dbReference type="GO" id="GO:0009401">
    <property type="term" value="P:phosphoenolpyruvate-dependent sugar phosphotransferase system"/>
    <property type="evidence" value="ECO:0007669"/>
    <property type="project" value="InterPro"/>
</dbReference>
<dbReference type="OrthoDB" id="95460at2"/>
<proteinExistence type="predicted"/>
<gene>
    <name evidence="2" type="primary">ptsN</name>
    <name evidence="2" type="ORF">CSW64_21525</name>
</gene>
<dbReference type="PANTHER" id="PTHR47738:SF1">
    <property type="entry name" value="NITROGEN REGULATORY PROTEIN"/>
    <property type="match status" value="1"/>
</dbReference>
<dbReference type="InterPro" id="IPR006320">
    <property type="entry name" value="PTS_Nitro_regul"/>
</dbReference>
<dbReference type="RefSeq" id="WP_099624029.1">
    <property type="nucleotide sequence ID" value="NZ_CP024201.1"/>
</dbReference>
<sequence>MNIGDLLEPRAIAPRAGGGSKRQVLSAVADIAARNLRIRSEDVLDALLEREAAGSTGVGHGVAIPHARIPGLTAVRGVFMRLETPTPFESLDDQPVDLIFALFAPAESRTEHLQALARVSRLMRQGDLRQQLRQARTAEAIHALLAREAQPSAA</sequence>
<reference evidence="2 3" key="1">
    <citation type="submission" date="2017-10" db="EMBL/GenBank/DDBJ databases">
        <title>Genome sequence of Caulobacter mirabilis FWC38.</title>
        <authorList>
            <person name="Fiebig A."/>
            <person name="Crosson S."/>
        </authorList>
    </citation>
    <scope>NUCLEOTIDE SEQUENCE [LARGE SCALE GENOMIC DNA]</scope>
    <source>
        <strain evidence="2 3">FWC 38</strain>
    </source>
</reference>
<dbReference type="EMBL" id="CP024201">
    <property type="protein sequence ID" value="ATQ44781.1"/>
    <property type="molecule type" value="Genomic_DNA"/>
</dbReference>
<dbReference type="PANTHER" id="PTHR47738">
    <property type="entry name" value="PTS SYSTEM FRUCTOSE-LIKE EIIA COMPONENT-RELATED"/>
    <property type="match status" value="1"/>
</dbReference>
<dbReference type="GO" id="GO:0030295">
    <property type="term" value="F:protein kinase activator activity"/>
    <property type="evidence" value="ECO:0007669"/>
    <property type="project" value="TreeGrafter"/>
</dbReference>
<feature type="domain" description="PTS EIIA type-2" evidence="1">
    <location>
        <begin position="5"/>
        <end position="148"/>
    </location>
</feature>
<evidence type="ECO:0000313" key="2">
    <source>
        <dbReference type="EMBL" id="ATQ44781.1"/>
    </source>
</evidence>
<evidence type="ECO:0000259" key="1">
    <source>
        <dbReference type="PROSITE" id="PS51094"/>
    </source>
</evidence>
<dbReference type="KEGG" id="cmb:CSW64_21525"/>